<dbReference type="EMBL" id="JAMSCK010000002">
    <property type="protein sequence ID" value="MCM8568752.1"/>
    <property type="molecule type" value="Genomic_DNA"/>
</dbReference>
<feature type="transmembrane region" description="Helical" evidence="1">
    <location>
        <begin position="357"/>
        <end position="385"/>
    </location>
</feature>
<keyword evidence="1" id="KW-0812">Transmembrane</keyword>
<dbReference type="Proteomes" id="UP001155077">
    <property type="component" value="Unassembled WGS sequence"/>
</dbReference>
<feature type="transmembrane region" description="Helical" evidence="1">
    <location>
        <begin position="325"/>
        <end position="345"/>
    </location>
</feature>
<keyword evidence="3" id="KW-1185">Reference proteome</keyword>
<feature type="transmembrane region" description="Helical" evidence="1">
    <location>
        <begin position="100"/>
        <end position="122"/>
    </location>
</feature>
<feature type="transmembrane region" description="Helical" evidence="1">
    <location>
        <begin position="212"/>
        <end position="231"/>
    </location>
</feature>
<feature type="transmembrane region" description="Helical" evidence="1">
    <location>
        <begin position="237"/>
        <end position="256"/>
    </location>
</feature>
<feature type="transmembrane region" description="Helical" evidence="1">
    <location>
        <begin position="134"/>
        <end position="155"/>
    </location>
</feature>
<keyword evidence="1" id="KW-0472">Membrane</keyword>
<sequence length="402" mass="46251">MLLGIIFLLIQTFFAITKPKYFVFLYFLFLTSFFGFLSKEILIAGNEIGFFYQHMLMLISWLKIKNRNTYPSHVKFFLNVTSLLYLFGIIYPVIGGSSSIIQSIIASKEFSGIFLAHYLFSYQFKFSLEFLKKLLNFVGYGLSIILALVILWNFIPPEYVKAGSYIEYDYPTILSLFLFVKVNNSFTFKQKLLSALLIIVWVLGMMREGHSAIMLTTLLGLTVLLFNIPLVRLAGKFKWIILSIICALFTLLFFSVDSQLNEILETPSFKARSVYNIERLELIKEQPVQGYGFLHKSALDLEGDNPYMESLAFIDSGYIDLLGKFGFLGMLIYFTAILLPIYKGYNDYKVIGLKLFILQYFIVSITWSVFTFSIGIIAIALAIFLDYQYKNELENKDPQGIK</sequence>
<evidence type="ECO:0000256" key="1">
    <source>
        <dbReference type="SAM" id="Phobius"/>
    </source>
</evidence>
<protein>
    <recommendedName>
        <fullName evidence="4">O-antigen ligase domain-containing protein</fullName>
    </recommendedName>
</protein>
<proteinExistence type="predicted"/>
<keyword evidence="1" id="KW-1133">Transmembrane helix</keyword>
<gene>
    <name evidence="2" type="ORF">NE848_05145</name>
</gene>
<feature type="transmembrane region" description="Helical" evidence="1">
    <location>
        <begin position="25"/>
        <end position="52"/>
    </location>
</feature>
<comment type="caution">
    <text evidence="2">The sequence shown here is derived from an EMBL/GenBank/DDBJ whole genome shotgun (WGS) entry which is preliminary data.</text>
</comment>
<organism evidence="2 3">
    <name type="scientific">Gramella jeungdoensis</name>
    <dbReference type="NCBI Taxonomy" id="708091"/>
    <lineage>
        <taxon>Bacteria</taxon>
        <taxon>Pseudomonadati</taxon>
        <taxon>Bacteroidota</taxon>
        <taxon>Flavobacteriia</taxon>
        <taxon>Flavobacteriales</taxon>
        <taxon>Flavobacteriaceae</taxon>
        <taxon>Christiangramia</taxon>
    </lineage>
</organism>
<evidence type="ECO:0000313" key="3">
    <source>
        <dbReference type="Proteomes" id="UP001155077"/>
    </source>
</evidence>
<evidence type="ECO:0008006" key="4">
    <source>
        <dbReference type="Google" id="ProtNLM"/>
    </source>
</evidence>
<accession>A0ABT0Z0R4</accession>
<evidence type="ECO:0000313" key="2">
    <source>
        <dbReference type="EMBL" id="MCM8568752.1"/>
    </source>
</evidence>
<reference evidence="2" key="1">
    <citation type="submission" date="2022-06" db="EMBL/GenBank/DDBJ databases">
        <title>Gramella sediminis sp. nov., isolated from deep-sea sediment of the Indian Ocean.</title>
        <authorList>
            <person name="Yang L."/>
        </authorList>
    </citation>
    <scope>NUCLEOTIDE SEQUENCE</scope>
    <source>
        <strain evidence="2">HMD3159</strain>
    </source>
</reference>
<feature type="transmembrane region" description="Helical" evidence="1">
    <location>
        <begin position="73"/>
        <end position="94"/>
    </location>
</feature>
<name>A0ABT0Z0R4_9FLAO</name>
<dbReference type="RefSeq" id="WP_252111152.1">
    <property type="nucleotide sequence ID" value="NZ_JAMSCK010000002.1"/>
</dbReference>